<evidence type="ECO:0000256" key="3">
    <source>
        <dbReference type="ARBA" id="ARBA00023163"/>
    </source>
</evidence>
<keyword evidence="3" id="KW-0804">Transcription</keyword>
<organism evidence="5 6">
    <name type="scientific">Candidatus Avoscillospira stercorigallinarum</name>
    <dbReference type="NCBI Taxonomy" id="2840708"/>
    <lineage>
        <taxon>Bacteria</taxon>
        <taxon>Bacillati</taxon>
        <taxon>Bacillota</taxon>
        <taxon>Clostridia</taxon>
        <taxon>Eubacteriales</taxon>
        <taxon>Oscillospiraceae</taxon>
        <taxon>Oscillospiraceae incertae sedis</taxon>
        <taxon>Candidatus Avoscillospira</taxon>
    </lineage>
</organism>
<evidence type="ECO:0000256" key="2">
    <source>
        <dbReference type="ARBA" id="ARBA00023125"/>
    </source>
</evidence>
<protein>
    <submittedName>
        <fullName evidence="5">GntR family transcriptional regulator</fullName>
    </submittedName>
</protein>
<evidence type="ECO:0000313" key="6">
    <source>
        <dbReference type="Proteomes" id="UP000886874"/>
    </source>
</evidence>
<name>A0A9D0Z5E3_9FIRM</name>
<dbReference type="AlphaFoldDB" id="A0A9D0Z5E3"/>
<reference evidence="5" key="2">
    <citation type="journal article" date="2021" name="PeerJ">
        <title>Extensive microbial diversity within the chicken gut microbiome revealed by metagenomics and culture.</title>
        <authorList>
            <person name="Gilroy R."/>
            <person name="Ravi A."/>
            <person name="Getino M."/>
            <person name="Pursley I."/>
            <person name="Horton D.L."/>
            <person name="Alikhan N.F."/>
            <person name="Baker D."/>
            <person name="Gharbi K."/>
            <person name="Hall N."/>
            <person name="Watson M."/>
            <person name="Adriaenssens E.M."/>
            <person name="Foster-Nyarko E."/>
            <person name="Jarju S."/>
            <person name="Secka A."/>
            <person name="Antonio M."/>
            <person name="Oren A."/>
            <person name="Chaudhuri R.R."/>
            <person name="La Ragione R."/>
            <person name="Hildebrand F."/>
            <person name="Pallen M.J."/>
        </authorList>
    </citation>
    <scope>NUCLEOTIDE SEQUENCE</scope>
    <source>
        <strain evidence="5">ChiSjej2B20-13462</strain>
    </source>
</reference>
<reference evidence="5" key="1">
    <citation type="submission" date="2020-10" db="EMBL/GenBank/DDBJ databases">
        <authorList>
            <person name="Gilroy R."/>
        </authorList>
    </citation>
    <scope>NUCLEOTIDE SEQUENCE</scope>
    <source>
        <strain evidence="5">ChiSjej2B20-13462</strain>
    </source>
</reference>
<dbReference type="Proteomes" id="UP000886874">
    <property type="component" value="Unassembled WGS sequence"/>
</dbReference>
<dbReference type="GO" id="GO:0003700">
    <property type="term" value="F:DNA-binding transcription factor activity"/>
    <property type="evidence" value="ECO:0007669"/>
    <property type="project" value="InterPro"/>
</dbReference>
<dbReference type="PANTHER" id="PTHR38445">
    <property type="entry name" value="HTH-TYPE TRANSCRIPTIONAL REPRESSOR YTRA"/>
    <property type="match status" value="1"/>
</dbReference>
<evidence type="ECO:0000256" key="1">
    <source>
        <dbReference type="ARBA" id="ARBA00023015"/>
    </source>
</evidence>
<feature type="domain" description="HTH gntR-type" evidence="4">
    <location>
        <begin position="13"/>
        <end position="81"/>
    </location>
</feature>
<dbReference type="CDD" id="cd07377">
    <property type="entry name" value="WHTH_GntR"/>
    <property type="match status" value="1"/>
</dbReference>
<evidence type="ECO:0000313" key="5">
    <source>
        <dbReference type="EMBL" id="HIQ69464.1"/>
    </source>
</evidence>
<dbReference type="Gene3D" id="1.10.10.10">
    <property type="entry name" value="Winged helix-like DNA-binding domain superfamily/Winged helix DNA-binding domain"/>
    <property type="match status" value="1"/>
</dbReference>
<dbReference type="InterPro" id="IPR036390">
    <property type="entry name" value="WH_DNA-bd_sf"/>
</dbReference>
<keyword evidence="1" id="KW-0805">Transcription regulation</keyword>
<dbReference type="PROSITE" id="PS50949">
    <property type="entry name" value="HTH_GNTR"/>
    <property type="match status" value="1"/>
</dbReference>
<dbReference type="EMBL" id="DVFN01000059">
    <property type="protein sequence ID" value="HIQ69464.1"/>
    <property type="molecule type" value="Genomic_DNA"/>
</dbReference>
<keyword evidence="2" id="KW-0238">DNA-binding</keyword>
<sequence length="127" mass="14033">MLTFDGFQMQSGIPIYIQIVQYIQRGIAAGTIADGAEMPSRRVLSARLGVNPNTIQKAYRLLEDEGLIVSHAGAKSLVTYDAAAADRLRRSLLAQDVKQLVTAMRQTGLSKEEALDLVERLWEEEEA</sequence>
<dbReference type="SUPFAM" id="SSF46785">
    <property type="entry name" value="Winged helix' DNA-binding domain"/>
    <property type="match status" value="1"/>
</dbReference>
<accession>A0A9D0Z5E3</accession>
<dbReference type="InterPro" id="IPR000524">
    <property type="entry name" value="Tscrpt_reg_HTH_GntR"/>
</dbReference>
<dbReference type="SMART" id="SM00345">
    <property type="entry name" value="HTH_GNTR"/>
    <property type="match status" value="1"/>
</dbReference>
<comment type="caution">
    <text evidence="5">The sequence shown here is derived from an EMBL/GenBank/DDBJ whole genome shotgun (WGS) entry which is preliminary data.</text>
</comment>
<evidence type="ECO:0000259" key="4">
    <source>
        <dbReference type="PROSITE" id="PS50949"/>
    </source>
</evidence>
<dbReference type="PANTHER" id="PTHR38445:SF7">
    <property type="entry name" value="GNTR-FAMILY TRANSCRIPTIONAL REGULATOR"/>
    <property type="match status" value="1"/>
</dbReference>
<proteinExistence type="predicted"/>
<dbReference type="GO" id="GO:0003677">
    <property type="term" value="F:DNA binding"/>
    <property type="evidence" value="ECO:0007669"/>
    <property type="project" value="UniProtKB-KW"/>
</dbReference>
<dbReference type="Pfam" id="PF00392">
    <property type="entry name" value="GntR"/>
    <property type="match status" value="1"/>
</dbReference>
<dbReference type="InterPro" id="IPR036388">
    <property type="entry name" value="WH-like_DNA-bd_sf"/>
</dbReference>
<gene>
    <name evidence="5" type="ORF">IAA67_03935</name>
</gene>